<dbReference type="SUPFAM" id="SSF46894">
    <property type="entry name" value="C-terminal effector domain of the bipartite response regulators"/>
    <property type="match status" value="1"/>
</dbReference>
<sequence length="317" mass="35071">MIYVLFFYDMAMTMANMALCVAFAALYVHRRSTLHLWLAILFGLCTLDIVLMYLFDFVPEFRATFSAAPGSSPFVYGYLHLAILLTFRLIAGFIFDRPPELREGALWILCCTYLAVAGSLAQAPVEEFAENLCIGVLQLYIMGIGIKGLREGHEAARVLSPRAIKALVVSFACCSVGYLAWSVGSFAAGWESPRNVFVELSGGCNLVFACLYLHAYARCRREASAPSAVPLVAKRYDLTKREEEMLEMLAAGMSNQQIGSQAFISVGTVKTHAHNIYAKLGIKGRSDLASFLEQELSDSLDHVPHRRAGREREEADL</sequence>
<dbReference type="EMBL" id="PPTT01000008">
    <property type="protein sequence ID" value="RDB69701.1"/>
    <property type="molecule type" value="Genomic_DNA"/>
</dbReference>
<dbReference type="PANTHER" id="PTHR44688">
    <property type="entry name" value="DNA-BINDING TRANSCRIPTIONAL ACTIVATOR DEVR_DOSR"/>
    <property type="match status" value="1"/>
</dbReference>
<reference evidence="9" key="2">
    <citation type="submission" date="2018-05" db="EMBL/GenBank/DDBJ databases">
        <title>Genome Sequencing of selected type strains of the family Eggerthellaceae.</title>
        <authorList>
            <person name="Danylec N."/>
            <person name="Stoll D.A."/>
            <person name="Doetsch A."/>
            <person name="Huch M."/>
        </authorList>
    </citation>
    <scope>NUCLEOTIDE SEQUENCE [LARGE SCALE GENOMIC DNA]</scope>
    <source>
        <strain evidence="9">DSM 16107</strain>
    </source>
</reference>
<reference evidence="6 8" key="1">
    <citation type="journal article" date="2018" name="Elife">
        <title>Discovery and characterization of a prevalent human gut bacterial enzyme sufficient for the inactivation of a family of plant toxins.</title>
        <authorList>
            <person name="Koppel N."/>
            <person name="Bisanz J.E."/>
            <person name="Pandelia M.E."/>
            <person name="Turnbaugh P.J."/>
            <person name="Balskus E.P."/>
        </authorList>
    </citation>
    <scope>NUCLEOTIDE SEQUENCE [LARGE SCALE GENOMIC DNA]</scope>
    <source>
        <strain evidence="6 8">DSM 16107</strain>
    </source>
</reference>
<keyword evidence="4" id="KW-0812">Transmembrane</keyword>
<dbReference type="EMBL" id="QICC01000046">
    <property type="protein sequence ID" value="RNM41169.1"/>
    <property type="molecule type" value="Genomic_DNA"/>
</dbReference>
<evidence type="ECO:0000313" key="6">
    <source>
        <dbReference type="EMBL" id="RDB69701.1"/>
    </source>
</evidence>
<dbReference type="Proteomes" id="UP000270112">
    <property type="component" value="Unassembled WGS sequence"/>
</dbReference>
<dbReference type="InterPro" id="IPR000792">
    <property type="entry name" value="Tscrpt_reg_LuxR_C"/>
</dbReference>
<feature type="transmembrane region" description="Helical" evidence="4">
    <location>
        <begin position="6"/>
        <end position="27"/>
    </location>
</feature>
<dbReference type="SMART" id="SM00421">
    <property type="entry name" value="HTH_LUXR"/>
    <property type="match status" value="1"/>
</dbReference>
<dbReference type="InterPro" id="IPR036388">
    <property type="entry name" value="WH-like_DNA-bd_sf"/>
</dbReference>
<proteinExistence type="predicted"/>
<evidence type="ECO:0000256" key="4">
    <source>
        <dbReference type="SAM" id="Phobius"/>
    </source>
</evidence>
<gene>
    <name evidence="6" type="ORF">C1876_06515</name>
    <name evidence="7" type="ORF">DMP09_10900</name>
</gene>
<dbReference type="Proteomes" id="UP000253817">
    <property type="component" value="Unassembled WGS sequence"/>
</dbReference>
<keyword evidence="4" id="KW-0472">Membrane</keyword>
<dbReference type="PANTHER" id="PTHR44688:SF16">
    <property type="entry name" value="DNA-BINDING TRANSCRIPTIONAL ACTIVATOR DEVR_DOSR"/>
    <property type="match status" value="1"/>
</dbReference>
<dbReference type="OrthoDB" id="3177009at2"/>
<dbReference type="Pfam" id="PF00196">
    <property type="entry name" value="GerE"/>
    <property type="match status" value="1"/>
</dbReference>
<keyword evidence="1" id="KW-0805">Transcription regulation</keyword>
<dbReference type="AlphaFoldDB" id="A0A3N0IVZ8"/>
<protein>
    <submittedName>
        <fullName evidence="7">Helix-turn-helix transcriptional regulator</fullName>
    </submittedName>
</protein>
<evidence type="ECO:0000313" key="7">
    <source>
        <dbReference type="EMBL" id="RNM41169.1"/>
    </source>
</evidence>
<accession>A0A3N0IVZ8</accession>
<dbReference type="PROSITE" id="PS50043">
    <property type="entry name" value="HTH_LUXR_2"/>
    <property type="match status" value="1"/>
</dbReference>
<evidence type="ECO:0000256" key="3">
    <source>
        <dbReference type="ARBA" id="ARBA00023163"/>
    </source>
</evidence>
<feature type="transmembrane region" description="Helical" evidence="4">
    <location>
        <begin position="167"/>
        <end position="190"/>
    </location>
</feature>
<comment type="caution">
    <text evidence="7">The sequence shown here is derived from an EMBL/GenBank/DDBJ whole genome shotgun (WGS) entry which is preliminary data.</text>
</comment>
<dbReference type="InterPro" id="IPR016032">
    <property type="entry name" value="Sig_transdc_resp-reg_C-effctor"/>
</dbReference>
<feature type="transmembrane region" description="Helical" evidence="4">
    <location>
        <begin position="104"/>
        <end position="122"/>
    </location>
</feature>
<keyword evidence="2" id="KW-0238">DNA-binding</keyword>
<feature type="domain" description="HTH luxR-type" evidence="5">
    <location>
        <begin position="231"/>
        <end position="296"/>
    </location>
</feature>
<feature type="transmembrane region" description="Helical" evidence="4">
    <location>
        <begin position="75"/>
        <end position="95"/>
    </location>
</feature>
<organism evidence="7 9">
    <name type="scientific">Eggerthella sinensis</name>
    <dbReference type="NCBI Taxonomy" id="242230"/>
    <lineage>
        <taxon>Bacteria</taxon>
        <taxon>Bacillati</taxon>
        <taxon>Actinomycetota</taxon>
        <taxon>Coriobacteriia</taxon>
        <taxon>Eggerthellales</taxon>
        <taxon>Eggerthellaceae</taxon>
        <taxon>Eggerthella</taxon>
    </lineage>
</organism>
<reference evidence="7" key="3">
    <citation type="journal article" date="2019" name="Microbiol. Resour. Announc.">
        <title>Draft Genome Sequences of Type Strains of Gordonibacter faecihominis, Paraeggerthella hongkongensis, Parvibacter caecicola,Slackia equolifaciens, Slackia faecicanis, and Slackia isoflavoniconvertens.</title>
        <authorList>
            <person name="Danylec N."/>
            <person name="Stoll D.A."/>
            <person name="Dotsch A."/>
            <person name="Huch M."/>
        </authorList>
    </citation>
    <scope>NUCLEOTIDE SEQUENCE</scope>
    <source>
        <strain evidence="7">DSM 16107</strain>
    </source>
</reference>
<keyword evidence="3" id="KW-0804">Transcription</keyword>
<feature type="transmembrane region" description="Helical" evidence="4">
    <location>
        <begin position="34"/>
        <end position="55"/>
    </location>
</feature>
<evidence type="ECO:0000259" key="5">
    <source>
        <dbReference type="PROSITE" id="PS50043"/>
    </source>
</evidence>
<evidence type="ECO:0000256" key="1">
    <source>
        <dbReference type="ARBA" id="ARBA00023015"/>
    </source>
</evidence>
<dbReference type="PRINTS" id="PR00038">
    <property type="entry name" value="HTHLUXR"/>
</dbReference>
<dbReference type="GO" id="GO:0003677">
    <property type="term" value="F:DNA binding"/>
    <property type="evidence" value="ECO:0007669"/>
    <property type="project" value="UniProtKB-KW"/>
</dbReference>
<dbReference type="Gene3D" id="1.10.10.10">
    <property type="entry name" value="Winged helix-like DNA-binding domain superfamily/Winged helix DNA-binding domain"/>
    <property type="match status" value="1"/>
</dbReference>
<evidence type="ECO:0000256" key="2">
    <source>
        <dbReference type="ARBA" id="ARBA00023125"/>
    </source>
</evidence>
<feature type="transmembrane region" description="Helical" evidence="4">
    <location>
        <begin position="196"/>
        <end position="217"/>
    </location>
</feature>
<name>A0A3N0IVZ8_9ACTN</name>
<dbReference type="RefSeq" id="WP_114545902.1">
    <property type="nucleotide sequence ID" value="NZ_PPTT01000008.1"/>
</dbReference>
<evidence type="ECO:0000313" key="8">
    <source>
        <dbReference type="Proteomes" id="UP000253817"/>
    </source>
</evidence>
<dbReference type="CDD" id="cd06170">
    <property type="entry name" value="LuxR_C_like"/>
    <property type="match status" value="1"/>
</dbReference>
<feature type="transmembrane region" description="Helical" evidence="4">
    <location>
        <begin position="128"/>
        <end position="146"/>
    </location>
</feature>
<keyword evidence="8" id="KW-1185">Reference proteome</keyword>
<dbReference type="GO" id="GO:0006355">
    <property type="term" value="P:regulation of DNA-templated transcription"/>
    <property type="evidence" value="ECO:0007669"/>
    <property type="project" value="InterPro"/>
</dbReference>
<keyword evidence="4" id="KW-1133">Transmembrane helix</keyword>
<evidence type="ECO:0000313" key="9">
    <source>
        <dbReference type="Proteomes" id="UP000270112"/>
    </source>
</evidence>